<evidence type="ECO:0000256" key="8">
    <source>
        <dbReference type="ARBA" id="ARBA00023180"/>
    </source>
</evidence>
<keyword evidence="4 9" id="KW-0812">Transmembrane</keyword>
<dbReference type="GO" id="GO:0016020">
    <property type="term" value="C:membrane"/>
    <property type="evidence" value="ECO:0007669"/>
    <property type="project" value="UniProtKB-SubCell"/>
</dbReference>
<keyword evidence="7 9" id="KW-0472">Membrane</keyword>
<keyword evidence="11" id="KW-1185">Reference proteome</keyword>
<dbReference type="InterPro" id="IPR010635">
    <property type="entry name" value="Heparan_SO4-6-sulfoTrfase"/>
</dbReference>
<evidence type="ECO:0000256" key="9">
    <source>
        <dbReference type="RuleBase" id="RU364122"/>
    </source>
</evidence>
<organism evidence="10 11">
    <name type="scientific">Acropora cervicornis</name>
    <name type="common">Staghorn coral</name>
    <dbReference type="NCBI Taxonomy" id="6130"/>
    <lineage>
        <taxon>Eukaryota</taxon>
        <taxon>Metazoa</taxon>
        <taxon>Cnidaria</taxon>
        <taxon>Anthozoa</taxon>
        <taxon>Hexacorallia</taxon>
        <taxon>Scleractinia</taxon>
        <taxon>Astrocoeniina</taxon>
        <taxon>Acroporidae</taxon>
        <taxon>Acropora</taxon>
    </lineage>
</organism>
<evidence type="ECO:0000313" key="11">
    <source>
        <dbReference type="Proteomes" id="UP001249851"/>
    </source>
</evidence>
<sequence length="355" mass="41027">MAVRLHDILKTGFVVIAVSSIFGGIVLMYVCSHGSCRFGTSHSLARNTAAMINEYPFDVEGEDIIVFLHIQKTGGTKFGKHLVKNLNIKRPCDCIPRRKRCTCQRPNSTKTWLFSRYSLGWPCGLHADWTELHACVPGLISRHEGKRKKRKYLYITILREPVARCVSEFRCYQRGSTWKDALHKCNGRVPTKKELPPCYKGENWTDVTFPEFLNCSSNLAFNRQTRMLADLRLVGCYDSTVMPQKRRDEILLKSAKINLESMTYFALVEYQRESQYLFEKTLGMKFYRPFTQLSAEDTRAGALSANLDPRYVTRLEERNRLDIELYSFAKELFFKRLKHFKAIYGNSHTTNTGPI</sequence>
<dbReference type="PANTHER" id="PTHR12812:SF0">
    <property type="entry name" value="HEPARAN-SULFATE 6-O-SULFOTRANSFERASE"/>
    <property type="match status" value="1"/>
</dbReference>
<evidence type="ECO:0000256" key="6">
    <source>
        <dbReference type="ARBA" id="ARBA00022989"/>
    </source>
</evidence>
<evidence type="ECO:0000256" key="3">
    <source>
        <dbReference type="ARBA" id="ARBA00022679"/>
    </source>
</evidence>
<dbReference type="EMBL" id="JARQWQ010000014">
    <property type="protein sequence ID" value="KAK2567500.1"/>
    <property type="molecule type" value="Genomic_DNA"/>
</dbReference>
<keyword evidence="3 9" id="KW-0808">Transferase</keyword>
<dbReference type="Pfam" id="PF03567">
    <property type="entry name" value="Sulfotransfer_2"/>
    <property type="match status" value="1"/>
</dbReference>
<evidence type="ECO:0000313" key="10">
    <source>
        <dbReference type="EMBL" id="KAK2567500.1"/>
    </source>
</evidence>
<dbReference type="FunFam" id="3.40.50.300:FF:000347">
    <property type="entry name" value="Heparan-sulfate 6-O-sulfotransferase"/>
    <property type="match status" value="1"/>
</dbReference>
<name>A0AAD9VB53_ACRCE</name>
<keyword evidence="8" id="KW-0325">Glycoprotein</keyword>
<comment type="function">
    <text evidence="9">6-O-sulfation enzyme which catalyzes the transfer of sulfate from 3'-phosphoadenosine 5'-phosphosulfate (PAPS) to position 6 of the N-sulfoglucosamine residue (GlcNS) of heparan sulfate.</text>
</comment>
<accession>A0AAD9VB53</accession>
<evidence type="ECO:0000256" key="5">
    <source>
        <dbReference type="ARBA" id="ARBA00022968"/>
    </source>
</evidence>
<dbReference type="AlphaFoldDB" id="A0AAD9VB53"/>
<keyword evidence="6 9" id="KW-1133">Transmembrane helix</keyword>
<dbReference type="Proteomes" id="UP001249851">
    <property type="component" value="Unassembled WGS sequence"/>
</dbReference>
<dbReference type="PANTHER" id="PTHR12812">
    <property type="entry name" value="HEPARAN SULFATE 6-O-SULFOTRANSFERASE 3"/>
    <property type="match status" value="1"/>
</dbReference>
<comment type="catalytic activity">
    <reaction evidence="9">
        <text>alpha-D-glucosaminyl-[heparan sulfate](n) + 3'-phosphoadenylyl sulfate = 6-sulfo-alpha-D-glucosaminyl-[heparan sulfate](n) + adenosine 3',5'-bisphosphate + H(+)</text>
        <dbReference type="Rhea" id="RHEA:56604"/>
        <dbReference type="Rhea" id="RHEA-COMP:9830"/>
        <dbReference type="Rhea" id="RHEA-COMP:14621"/>
        <dbReference type="ChEBI" id="CHEBI:15378"/>
        <dbReference type="ChEBI" id="CHEBI:58339"/>
        <dbReference type="ChEBI" id="CHEBI:58343"/>
        <dbReference type="ChEBI" id="CHEBI:58388"/>
        <dbReference type="ChEBI" id="CHEBI:140604"/>
    </reaction>
</comment>
<evidence type="ECO:0000256" key="2">
    <source>
        <dbReference type="ARBA" id="ARBA00010109"/>
    </source>
</evidence>
<protein>
    <recommendedName>
        <fullName evidence="9">Heparan-sulfate 6-O-sulfotransferase</fullName>
        <ecNumber evidence="9">2.8.2.-</ecNumber>
    </recommendedName>
</protein>
<gene>
    <name evidence="10" type="ORF">P5673_008325</name>
</gene>
<reference evidence="10" key="1">
    <citation type="journal article" date="2023" name="G3 (Bethesda)">
        <title>Whole genome assembly and annotation of the endangered Caribbean coral Acropora cervicornis.</title>
        <authorList>
            <person name="Selwyn J.D."/>
            <person name="Vollmer S.V."/>
        </authorList>
    </citation>
    <scope>NUCLEOTIDE SEQUENCE</scope>
    <source>
        <strain evidence="10">K2</strain>
    </source>
</reference>
<dbReference type="EC" id="2.8.2.-" evidence="9"/>
<comment type="caution">
    <text evidence="10">The sequence shown here is derived from an EMBL/GenBank/DDBJ whole genome shotgun (WGS) entry which is preliminary data.</text>
</comment>
<dbReference type="SUPFAM" id="SSF52540">
    <property type="entry name" value="P-loop containing nucleoside triphosphate hydrolases"/>
    <property type="match status" value="1"/>
</dbReference>
<evidence type="ECO:0000256" key="4">
    <source>
        <dbReference type="ARBA" id="ARBA00022692"/>
    </source>
</evidence>
<evidence type="ECO:0000256" key="1">
    <source>
        <dbReference type="ARBA" id="ARBA00004606"/>
    </source>
</evidence>
<keyword evidence="5 9" id="KW-0735">Signal-anchor</keyword>
<dbReference type="InterPro" id="IPR005331">
    <property type="entry name" value="Sulfotransferase"/>
</dbReference>
<dbReference type="InterPro" id="IPR027417">
    <property type="entry name" value="P-loop_NTPase"/>
</dbReference>
<feature type="transmembrane region" description="Helical" evidence="9">
    <location>
        <begin position="12"/>
        <end position="30"/>
    </location>
</feature>
<proteinExistence type="inferred from homology"/>
<dbReference type="Gene3D" id="3.40.50.300">
    <property type="entry name" value="P-loop containing nucleotide triphosphate hydrolases"/>
    <property type="match status" value="1"/>
</dbReference>
<evidence type="ECO:0000256" key="7">
    <source>
        <dbReference type="ARBA" id="ARBA00023136"/>
    </source>
</evidence>
<comment type="subcellular location">
    <subcellularLocation>
        <location evidence="1 9">Membrane</location>
        <topology evidence="1 9">Single-pass type II membrane protein</topology>
    </subcellularLocation>
</comment>
<dbReference type="GO" id="GO:0017095">
    <property type="term" value="F:heparan sulfate 6-sulfotransferase activity"/>
    <property type="evidence" value="ECO:0007669"/>
    <property type="project" value="TreeGrafter"/>
</dbReference>
<reference evidence="10" key="2">
    <citation type="journal article" date="2023" name="Science">
        <title>Genomic signatures of disease resistance in endangered staghorn corals.</title>
        <authorList>
            <person name="Vollmer S.V."/>
            <person name="Selwyn J.D."/>
            <person name="Despard B.A."/>
            <person name="Roesel C.L."/>
        </authorList>
    </citation>
    <scope>NUCLEOTIDE SEQUENCE</scope>
    <source>
        <strain evidence="10">K2</strain>
    </source>
</reference>
<comment type="similarity">
    <text evidence="2 9">Belongs to the sulfotransferase 6 family.</text>
</comment>